<sequence length="69" mass="7965">MLMSKLHQDIASFLILIIHIASFLVLIILEMCWCCRLYLLTIANLFPTALAQQYEDCLLFAWAGDFFPP</sequence>
<dbReference type="EMBL" id="GBRH01210540">
    <property type="protein sequence ID" value="JAD87355.1"/>
    <property type="molecule type" value="Transcribed_RNA"/>
</dbReference>
<dbReference type="AlphaFoldDB" id="A0A0A9DNW8"/>
<reference evidence="2" key="2">
    <citation type="journal article" date="2015" name="Data Brief">
        <title>Shoot transcriptome of the giant reed, Arundo donax.</title>
        <authorList>
            <person name="Barrero R.A."/>
            <person name="Guerrero F.D."/>
            <person name="Moolhuijzen P."/>
            <person name="Goolsby J.A."/>
            <person name="Tidwell J."/>
            <person name="Bellgard S.E."/>
            <person name="Bellgard M.I."/>
        </authorList>
    </citation>
    <scope>NUCLEOTIDE SEQUENCE</scope>
    <source>
        <tissue evidence="2">Shoot tissue taken approximately 20 cm above the soil surface</tissue>
    </source>
</reference>
<evidence type="ECO:0000313" key="2">
    <source>
        <dbReference type="EMBL" id="JAD87355.1"/>
    </source>
</evidence>
<evidence type="ECO:0000256" key="1">
    <source>
        <dbReference type="SAM" id="Phobius"/>
    </source>
</evidence>
<organism evidence="2">
    <name type="scientific">Arundo donax</name>
    <name type="common">Giant reed</name>
    <name type="synonym">Donax arundinaceus</name>
    <dbReference type="NCBI Taxonomy" id="35708"/>
    <lineage>
        <taxon>Eukaryota</taxon>
        <taxon>Viridiplantae</taxon>
        <taxon>Streptophyta</taxon>
        <taxon>Embryophyta</taxon>
        <taxon>Tracheophyta</taxon>
        <taxon>Spermatophyta</taxon>
        <taxon>Magnoliopsida</taxon>
        <taxon>Liliopsida</taxon>
        <taxon>Poales</taxon>
        <taxon>Poaceae</taxon>
        <taxon>PACMAD clade</taxon>
        <taxon>Arundinoideae</taxon>
        <taxon>Arundineae</taxon>
        <taxon>Arundo</taxon>
    </lineage>
</organism>
<keyword evidence="1" id="KW-0472">Membrane</keyword>
<keyword evidence="1" id="KW-1133">Transmembrane helix</keyword>
<feature type="transmembrane region" description="Helical" evidence="1">
    <location>
        <begin position="12"/>
        <end position="39"/>
    </location>
</feature>
<protein>
    <submittedName>
        <fullName evidence="2">Uncharacterized protein</fullName>
    </submittedName>
</protein>
<keyword evidence="1" id="KW-0812">Transmembrane</keyword>
<name>A0A0A9DNW8_ARUDO</name>
<accession>A0A0A9DNW8</accession>
<reference evidence="2" key="1">
    <citation type="submission" date="2014-09" db="EMBL/GenBank/DDBJ databases">
        <authorList>
            <person name="Magalhaes I.L.F."/>
            <person name="Oliveira U."/>
            <person name="Santos F.R."/>
            <person name="Vidigal T.H.D.A."/>
            <person name="Brescovit A.D."/>
            <person name="Santos A.J."/>
        </authorList>
    </citation>
    <scope>NUCLEOTIDE SEQUENCE</scope>
    <source>
        <tissue evidence="2">Shoot tissue taken approximately 20 cm above the soil surface</tissue>
    </source>
</reference>
<proteinExistence type="predicted"/>